<dbReference type="Gene3D" id="1.10.490.10">
    <property type="entry name" value="Globins"/>
    <property type="match status" value="1"/>
</dbReference>
<dbReference type="GO" id="GO:0019825">
    <property type="term" value="F:oxygen binding"/>
    <property type="evidence" value="ECO:0007669"/>
    <property type="project" value="InterPro"/>
</dbReference>
<reference evidence="1" key="1">
    <citation type="submission" date="2021-02" db="EMBL/GenBank/DDBJ databases">
        <authorList>
            <person name="Dougan E. K."/>
            <person name="Rhodes N."/>
            <person name="Thang M."/>
            <person name="Chan C."/>
        </authorList>
    </citation>
    <scope>NUCLEOTIDE SEQUENCE</scope>
</reference>
<organism evidence="1 2">
    <name type="scientific">Symbiodinium pilosum</name>
    <name type="common">Dinoflagellate</name>
    <dbReference type="NCBI Taxonomy" id="2952"/>
    <lineage>
        <taxon>Eukaryota</taxon>
        <taxon>Sar</taxon>
        <taxon>Alveolata</taxon>
        <taxon>Dinophyceae</taxon>
        <taxon>Suessiales</taxon>
        <taxon>Symbiodiniaceae</taxon>
        <taxon>Symbiodinium</taxon>
    </lineage>
</organism>
<dbReference type="Proteomes" id="UP000649617">
    <property type="component" value="Unassembled WGS sequence"/>
</dbReference>
<keyword evidence="2" id="KW-1185">Reference proteome</keyword>
<gene>
    <name evidence="1" type="ORF">SPIL2461_LOCUS6073</name>
</gene>
<dbReference type="GO" id="GO:0020037">
    <property type="term" value="F:heme binding"/>
    <property type="evidence" value="ECO:0007669"/>
    <property type="project" value="InterPro"/>
</dbReference>
<comment type="caution">
    <text evidence="1">The sequence shown here is derived from an EMBL/GenBank/DDBJ whole genome shotgun (WGS) entry which is preliminary data.</text>
</comment>
<evidence type="ECO:0000313" key="1">
    <source>
        <dbReference type="EMBL" id="CAE7273752.1"/>
    </source>
</evidence>
<dbReference type="InterPro" id="IPR012292">
    <property type="entry name" value="Globin/Proto"/>
</dbReference>
<dbReference type="AlphaFoldDB" id="A0A812MMH2"/>
<accession>A0A812MMH2</accession>
<name>A0A812MMH2_SYMPI</name>
<dbReference type="OrthoDB" id="422676at2759"/>
<sequence length="176" mass="20494">MLYAMESLVPHVGNIDRMQEECDVLALTLARYDKVTLSEFKSVMFASLRSLLPSRWNMEHENAWTWFWECVEKKVEANRQFPSQYHRCLRSFLSRLDEDTLAVFKLEVFETFFANSEQSQLFLRAANKRLQYIMGRILTIMADIYTKTHDAVIAISALGLLHAAGLQRNPLVLSRE</sequence>
<dbReference type="EMBL" id="CAJNIZ010008913">
    <property type="protein sequence ID" value="CAE7273752.1"/>
    <property type="molecule type" value="Genomic_DNA"/>
</dbReference>
<evidence type="ECO:0000313" key="2">
    <source>
        <dbReference type="Proteomes" id="UP000649617"/>
    </source>
</evidence>
<proteinExistence type="predicted"/>
<protein>
    <submittedName>
        <fullName evidence="1">Uncharacterized protein</fullName>
    </submittedName>
</protein>